<dbReference type="SUPFAM" id="SSF56747">
    <property type="entry name" value="Prim-pol domain"/>
    <property type="match status" value="1"/>
</dbReference>
<reference evidence="3 4" key="1">
    <citation type="submission" date="2018-08" db="EMBL/GenBank/DDBJ databases">
        <title>A genome reference for cultivated species of the human gut microbiota.</title>
        <authorList>
            <person name="Zou Y."/>
            <person name="Xue W."/>
            <person name="Luo G."/>
        </authorList>
    </citation>
    <scope>NUCLEOTIDE SEQUENCE [LARGE SCALE GENOMIC DNA]</scope>
    <source>
        <strain evidence="3 4">AF31-17AC</strain>
    </source>
</reference>
<feature type="domain" description="Primase C-terminal 1" evidence="2">
    <location>
        <begin position="316"/>
        <end position="375"/>
    </location>
</feature>
<evidence type="ECO:0000313" key="3">
    <source>
        <dbReference type="EMBL" id="RHN05038.1"/>
    </source>
</evidence>
<gene>
    <name evidence="3" type="ORF">DWZ29_17000</name>
</gene>
<protein>
    <submittedName>
        <fullName evidence="3">Helix-turn-helix domain-containing protein</fullName>
    </submittedName>
</protein>
<keyword evidence="1" id="KW-0175">Coiled coil</keyword>
<dbReference type="RefSeq" id="WP_118486703.1">
    <property type="nucleotide sequence ID" value="NZ_QRQO01000097.1"/>
</dbReference>
<evidence type="ECO:0000256" key="1">
    <source>
        <dbReference type="SAM" id="Coils"/>
    </source>
</evidence>
<sequence>MKENTTTIFYFPLGTPYFPKTDLRLERAKWTNIEDLNGIDKLYKFLEIHMGRDDGYYGYYPVYSRPICNGRLLNIRQIGFIDSQDSIRSIKTFGDLRQHMDYYIVANSFKSPKFRRAVNVHSLTNIVVDIDVHHARGGIKGCRDVIMQRLDALLYLIFVKKPIGLPCPNTVVHTGRGIQLWWTIKPLSAKKLKYIYKGIQEYLFTALEKEINSADPELKEYVLLDISASKKMSGLFRLPGTWNTRSKTYGDFWILHDNKLDAAKLYFALHPATGKPYIKYKKKKKQGNPVFRKNNYGNHIDNMIRSLIELRRSAGEMEDGYRDLYCLIVLSAYLSNDTPEDEAWNRVVALNNSFKNPLPEKELHSYMSTAMRKKYRYRNETIIGYLGIDDEEQKALGFYPANVHYYEERQKARERGQKRRKMKEKRDIKIIELFAKGVLQEKIAELVGCAQSTVSKILKAAGITKKKTGIKKAVTILCQKAKKKCKKEVRSEEKLKRLAAEDPEFAKTMERLAELKESRKKYERTKAEFTQEPDQEFLLMGEEEFQYVIQNNCEEYNHSHATKL</sequence>
<evidence type="ECO:0000259" key="2">
    <source>
        <dbReference type="Pfam" id="PF08708"/>
    </source>
</evidence>
<dbReference type="EMBL" id="QRQO01000097">
    <property type="protein sequence ID" value="RHN05038.1"/>
    <property type="molecule type" value="Genomic_DNA"/>
</dbReference>
<dbReference type="Gene3D" id="1.10.10.60">
    <property type="entry name" value="Homeodomain-like"/>
    <property type="match status" value="1"/>
</dbReference>
<dbReference type="AlphaFoldDB" id="A0A415TQF7"/>
<proteinExistence type="predicted"/>
<organism evidence="3 4">
    <name type="scientific">Anaerobutyricum hallii</name>
    <dbReference type="NCBI Taxonomy" id="39488"/>
    <lineage>
        <taxon>Bacteria</taxon>
        <taxon>Bacillati</taxon>
        <taxon>Bacillota</taxon>
        <taxon>Clostridia</taxon>
        <taxon>Lachnospirales</taxon>
        <taxon>Lachnospiraceae</taxon>
        <taxon>Anaerobutyricum</taxon>
    </lineage>
</organism>
<dbReference type="InterPro" id="IPR014820">
    <property type="entry name" value="PriCT_1"/>
</dbReference>
<dbReference type="Pfam" id="PF08708">
    <property type="entry name" value="PriCT_1"/>
    <property type="match status" value="1"/>
</dbReference>
<feature type="coiled-coil region" evidence="1">
    <location>
        <begin position="505"/>
        <end position="532"/>
    </location>
</feature>
<dbReference type="Proteomes" id="UP000283700">
    <property type="component" value="Unassembled WGS sequence"/>
</dbReference>
<comment type="caution">
    <text evidence="3">The sequence shown here is derived from an EMBL/GenBank/DDBJ whole genome shotgun (WGS) entry which is preliminary data.</text>
</comment>
<accession>A0A415TQF7</accession>
<name>A0A415TQF7_9FIRM</name>
<evidence type="ECO:0000313" key="4">
    <source>
        <dbReference type="Proteomes" id="UP000283700"/>
    </source>
</evidence>